<keyword evidence="1" id="KW-1133">Transmembrane helix</keyword>
<keyword evidence="1" id="KW-0472">Membrane</keyword>
<keyword evidence="1" id="KW-0812">Transmembrane</keyword>
<accession>A0A133V113</accession>
<dbReference type="EMBL" id="LHXW01000013">
    <property type="protein sequence ID" value="KXB00105.1"/>
    <property type="molecule type" value="Genomic_DNA"/>
</dbReference>
<comment type="caution">
    <text evidence="2">The sequence shown here is derived from an EMBL/GenBank/DDBJ whole genome shotgun (WGS) entry which is preliminary data.</text>
</comment>
<reference evidence="2 3" key="1">
    <citation type="journal article" date="2016" name="Sci. Rep.">
        <title>Metabolic traits of an uncultured archaeal lineage -MSBL1- from brine pools of the Red Sea.</title>
        <authorList>
            <person name="Mwirichia R."/>
            <person name="Alam I."/>
            <person name="Rashid M."/>
            <person name="Vinu M."/>
            <person name="Ba-Alawi W."/>
            <person name="Anthony Kamau A."/>
            <person name="Kamanda Ngugi D."/>
            <person name="Goker M."/>
            <person name="Klenk H.P."/>
            <person name="Bajic V."/>
            <person name="Stingl U."/>
        </authorList>
    </citation>
    <scope>NUCLEOTIDE SEQUENCE [LARGE SCALE GENOMIC DNA]</scope>
    <source>
        <strain evidence="2">SCGC-AAA261C02</strain>
    </source>
</reference>
<evidence type="ECO:0000313" key="3">
    <source>
        <dbReference type="Proteomes" id="UP000070520"/>
    </source>
</evidence>
<name>A0A133V113_9EURY</name>
<sequence length="172" mass="19069">MPHLNKGRKLEKGQFSIEFIIVLGVLLTLIASVSLPLYENSSAKARKLTRLSQAREAGNELVSALNTVYAGGVGAKQTIEYSLPSSVRQIRIDEDVDGTDSVPQDNRMDVQIEMDWEEDNVVLINTLIPSQYQYGEGEEVIPVIDAHLSESHGDHTVVVSYENYPTIVLEEV</sequence>
<keyword evidence="3" id="KW-1185">Reference proteome</keyword>
<dbReference type="AlphaFoldDB" id="A0A133V113"/>
<proteinExistence type="predicted"/>
<evidence type="ECO:0000256" key="1">
    <source>
        <dbReference type="SAM" id="Phobius"/>
    </source>
</evidence>
<dbReference type="Proteomes" id="UP000070520">
    <property type="component" value="Unassembled WGS sequence"/>
</dbReference>
<protein>
    <submittedName>
        <fullName evidence="2">Uncharacterized protein</fullName>
    </submittedName>
</protein>
<organism evidence="2 3">
    <name type="scientific">candidate division MSBL1 archaeon SCGC-AAA261C02</name>
    <dbReference type="NCBI Taxonomy" id="1698272"/>
    <lineage>
        <taxon>Archaea</taxon>
        <taxon>Methanobacteriati</taxon>
        <taxon>Methanobacteriota</taxon>
        <taxon>candidate division MSBL1</taxon>
    </lineage>
</organism>
<evidence type="ECO:0000313" key="2">
    <source>
        <dbReference type="EMBL" id="KXB00105.1"/>
    </source>
</evidence>
<gene>
    <name evidence="2" type="ORF">AKJ42_01670</name>
</gene>
<feature type="transmembrane region" description="Helical" evidence="1">
    <location>
        <begin position="15"/>
        <end position="38"/>
    </location>
</feature>